<gene>
    <name evidence="1" type="ORF">A54_267</name>
</gene>
<proteinExistence type="predicted"/>
<protein>
    <submittedName>
        <fullName evidence="1">Uncharacterized protein</fullName>
    </submittedName>
</protein>
<name>A0AAE9PSH6_9CAUD</name>
<dbReference type="Proteomes" id="UP001236076">
    <property type="component" value="Segment"/>
</dbReference>
<evidence type="ECO:0000313" key="1">
    <source>
        <dbReference type="EMBL" id="UZZ64231.1"/>
    </source>
</evidence>
<evidence type="ECO:0000313" key="2">
    <source>
        <dbReference type="Proteomes" id="UP001236076"/>
    </source>
</evidence>
<keyword evidence="2" id="KW-1185">Reference proteome</keyword>
<accession>A0AAE9PSH6</accession>
<organism evidence="1 2">
    <name type="scientific">Escherichia phage A5-4</name>
    <dbReference type="NCBI Taxonomy" id="2996162"/>
    <lineage>
        <taxon>Viruses</taxon>
        <taxon>Duplodnaviria</taxon>
        <taxon>Heunggongvirae</taxon>
        <taxon>Uroviricota</taxon>
        <taxon>Caudoviricetes</taxon>
        <taxon>Vequintavirinae</taxon>
    </lineage>
</organism>
<dbReference type="EMBL" id="OP744025">
    <property type="protein sequence ID" value="UZZ64231.1"/>
    <property type="molecule type" value="Genomic_DNA"/>
</dbReference>
<sequence>MIFIIQRSMDYCGVWNVAAFTDVAATYNECLKPGNLSCISSGNQDLIVQMFNSSGDETGTVHIKEEDLESYQAFIKSLIK</sequence>
<reference evidence="1 2" key="1">
    <citation type="submission" date="2022-10" db="EMBL/GenBank/DDBJ databases">
        <authorList>
            <person name="Cortes-Martin A."/>
            <person name="Buttimer C.T.H."/>
            <person name="Hill C."/>
        </authorList>
    </citation>
    <scope>NUCLEOTIDE SEQUENCE [LARGE SCALE GENOMIC DNA]</scope>
</reference>